<reference evidence="2" key="2">
    <citation type="submission" date="2025-08" db="UniProtKB">
        <authorList>
            <consortium name="Ensembl"/>
        </authorList>
    </citation>
    <scope>IDENTIFICATION</scope>
</reference>
<keyword evidence="3" id="KW-1185">Reference proteome</keyword>
<dbReference type="Proteomes" id="UP000694405">
    <property type="component" value="Chromosome 30"/>
</dbReference>
<dbReference type="FunFam" id="2.60.40.10:FF:000998">
    <property type="entry name" value="Immunoglobulin heavy constant epsilon"/>
    <property type="match status" value="1"/>
</dbReference>
<proteinExistence type="predicted"/>
<dbReference type="CDD" id="cd05768">
    <property type="entry name" value="IgC1_CH3_IgAGD_CH4_IgAEM"/>
    <property type="match status" value="1"/>
</dbReference>
<dbReference type="InterPro" id="IPR013783">
    <property type="entry name" value="Ig-like_fold"/>
</dbReference>
<dbReference type="InterPro" id="IPR003597">
    <property type="entry name" value="Ig_C1-set"/>
</dbReference>
<sequence>MCLPHRPLWVLTALPSPIADPPSPPPTLTIDPYGSTPLTPMGLPHRSLWCCPIDPYAPYVSSLLSPPPLQTPPPPPHVFPLVPCSCLDLVPIGCLARGFFPAPVAITWSSDVTGDVIAYPSQWGGSSYSASSLLVVPMAGVGEGSFRCEVKHEVTQSVSTEPIRSRRLRPPPVPIGGPGASILPPSLADLYVHQNSSITCMVSNLPSHKDVGFTWSRDQGTPLDVVAGPIEELPNGLYRMSSSIRICADEWNSGERFSCSIRVPEFQDPIVRSIRKETAPNPRPPSVYLLPPPPDQLSLWESASLTCMATGFIPKDILVTWTHRDRPIDPNGYTLYGPIWDGDGYTLYSQLRVPVSLWDAGDGFACIVGHDGIPMGFIHRSMDKGTGKATAVNVSVVLSEAEVTCY</sequence>
<evidence type="ECO:0000313" key="2">
    <source>
        <dbReference type="Ensembl" id="ENSMUNP00000029239.1"/>
    </source>
</evidence>
<dbReference type="InterPro" id="IPR050380">
    <property type="entry name" value="Immune_Resp_Modulators"/>
</dbReference>
<reference evidence="2" key="3">
    <citation type="submission" date="2025-09" db="UniProtKB">
        <authorList>
            <consortium name="Ensembl"/>
        </authorList>
    </citation>
    <scope>IDENTIFICATION</scope>
</reference>
<organism evidence="2 3">
    <name type="scientific">Melopsittacus undulatus</name>
    <name type="common">Budgerigar</name>
    <name type="synonym">Psittacus undulatus</name>
    <dbReference type="NCBI Taxonomy" id="13146"/>
    <lineage>
        <taxon>Eukaryota</taxon>
        <taxon>Metazoa</taxon>
        <taxon>Chordata</taxon>
        <taxon>Craniata</taxon>
        <taxon>Vertebrata</taxon>
        <taxon>Euteleostomi</taxon>
        <taxon>Archelosauria</taxon>
        <taxon>Archosauria</taxon>
        <taxon>Dinosauria</taxon>
        <taxon>Saurischia</taxon>
        <taxon>Theropoda</taxon>
        <taxon>Coelurosauria</taxon>
        <taxon>Aves</taxon>
        <taxon>Neognathae</taxon>
        <taxon>Neoaves</taxon>
        <taxon>Telluraves</taxon>
        <taxon>Australaves</taxon>
        <taxon>Psittaciformes</taxon>
        <taxon>Psittaculidae</taxon>
        <taxon>Melopsittacus</taxon>
    </lineage>
</organism>
<dbReference type="AlphaFoldDB" id="A0A8V5GAJ4"/>
<protein>
    <submittedName>
        <fullName evidence="2">Uncharacterized protein</fullName>
    </submittedName>
</protein>
<dbReference type="InterPro" id="IPR003006">
    <property type="entry name" value="Ig/MHC_CS"/>
</dbReference>
<dbReference type="SMART" id="SM00407">
    <property type="entry name" value="IGc1"/>
    <property type="match status" value="3"/>
</dbReference>
<dbReference type="InterPro" id="IPR007110">
    <property type="entry name" value="Ig-like_dom"/>
</dbReference>
<dbReference type="FunFam" id="2.60.40.10:FF:000463">
    <property type="entry name" value="Immunoglobulin heavy constant gamma 1"/>
    <property type="match status" value="1"/>
</dbReference>
<reference evidence="2" key="1">
    <citation type="submission" date="2020-03" db="EMBL/GenBank/DDBJ databases">
        <title>Melopsittacus undulatus (budgerigar) genome, bMelUnd1, maternal haplotype with Z.</title>
        <authorList>
            <person name="Gedman G."/>
            <person name="Mountcastle J."/>
            <person name="Haase B."/>
            <person name="Formenti G."/>
            <person name="Wright T."/>
            <person name="Apodaca J."/>
            <person name="Pelan S."/>
            <person name="Chow W."/>
            <person name="Rhie A."/>
            <person name="Howe K."/>
            <person name="Fedrigo O."/>
            <person name="Jarvis E.D."/>
        </authorList>
    </citation>
    <scope>NUCLEOTIDE SEQUENCE [LARGE SCALE GENOMIC DNA]</scope>
</reference>
<evidence type="ECO:0000256" key="1">
    <source>
        <dbReference type="ARBA" id="ARBA00023319"/>
    </source>
</evidence>
<dbReference type="InterPro" id="IPR036179">
    <property type="entry name" value="Ig-like_dom_sf"/>
</dbReference>
<dbReference type="Pfam" id="PF07654">
    <property type="entry name" value="C1-set"/>
    <property type="match status" value="3"/>
</dbReference>
<name>A0A8V5GAJ4_MELUD</name>
<dbReference type="PROSITE" id="PS50835">
    <property type="entry name" value="IG_LIKE"/>
    <property type="match status" value="3"/>
</dbReference>
<dbReference type="SUPFAM" id="SSF48726">
    <property type="entry name" value="Immunoglobulin"/>
    <property type="match status" value="3"/>
</dbReference>
<dbReference type="Ensembl" id="ENSMUNT00000032619.1">
    <property type="protein sequence ID" value="ENSMUNP00000029239.1"/>
    <property type="gene ID" value="ENSMUNG00000017116.1"/>
</dbReference>
<accession>A0A8V5GAJ4</accession>
<keyword evidence="1" id="KW-0393">Immunoglobulin domain</keyword>
<evidence type="ECO:0000313" key="3">
    <source>
        <dbReference type="Proteomes" id="UP000694405"/>
    </source>
</evidence>
<dbReference type="Gene3D" id="2.60.40.10">
    <property type="entry name" value="Immunoglobulins"/>
    <property type="match status" value="3"/>
</dbReference>
<dbReference type="PROSITE" id="PS00290">
    <property type="entry name" value="IG_MHC"/>
    <property type="match status" value="1"/>
</dbReference>
<dbReference type="PANTHER" id="PTHR23411">
    <property type="entry name" value="TAPASIN"/>
    <property type="match status" value="1"/>
</dbReference>